<keyword evidence="4" id="KW-1185">Reference proteome</keyword>
<dbReference type="PRINTS" id="PR00081">
    <property type="entry name" value="GDHRDH"/>
</dbReference>
<dbReference type="EMBL" id="JAGIOB010000001">
    <property type="protein sequence ID" value="MBP2417564.1"/>
    <property type="molecule type" value="Genomic_DNA"/>
</dbReference>
<dbReference type="InterPro" id="IPR036291">
    <property type="entry name" value="NAD(P)-bd_dom_sf"/>
</dbReference>
<evidence type="ECO:0000256" key="2">
    <source>
        <dbReference type="ARBA" id="ARBA00023002"/>
    </source>
</evidence>
<dbReference type="PANTHER" id="PTHR24321">
    <property type="entry name" value="DEHYDROGENASES, SHORT CHAIN"/>
    <property type="match status" value="1"/>
</dbReference>
<evidence type="ECO:0000313" key="4">
    <source>
        <dbReference type="Proteomes" id="UP000758168"/>
    </source>
</evidence>
<dbReference type="Gene3D" id="3.40.50.720">
    <property type="entry name" value="NAD(P)-binding Rossmann-like Domain"/>
    <property type="match status" value="1"/>
</dbReference>
<comment type="similarity">
    <text evidence="1">Belongs to the short-chain dehydrogenases/reductases (SDR) family.</text>
</comment>
<dbReference type="SUPFAM" id="SSF51735">
    <property type="entry name" value="NAD(P)-binding Rossmann-fold domains"/>
    <property type="match status" value="1"/>
</dbReference>
<accession>A0ABS4Z939</accession>
<name>A0ABS4Z939_9ACTN</name>
<dbReference type="Pfam" id="PF13561">
    <property type="entry name" value="adh_short_C2"/>
    <property type="match status" value="1"/>
</dbReference>
<dbReference type="PRINTS" id="PR00080">
    <property type="entry name" value="SDRFAMILY"/>
</dbReference>
<gene>
    <name evidence="3" type="ORF">JOF54_002486</name>
</gene>
<dbReference type="PROSITE" id="PS00061">
    <property type="entry name" value="ADH_SHORT"/>
    <property type="match status" value="1"/>
</dbReference>
<sequence>MSDGPATAAVPGRAGVAVVTGAAQGIGEATSRLLVERGWTVVGLDRDEQALEAASRSLGEAFHPVPGDVTRRVDHERARDAACARGTLTGWVNNAGIERPTTARDLDEDDLRAVVGVNLVGTMLGCATAVGVMRDRGGSIVNLSSIHALVGFPESFVYAATKGGIDALTRQLAVEEGPHRVRCNAVRPGAVRTPLTQRFLDAAEDPEALLAEYADLHPIRRLIEPSEVAAVVAFLLSPDAGFVNGEAVTVDGGATARCYPYPT</sequence>
<dbReference type="RefSeq" id="WP_210056237.1">
    <property type="nucleotide sequence ID" value="NZ_BAAAMH010000003.1"/>
</dbReference>
<dbReference type="InterPro" id="IPR020904">
    <property type="entry name" value="Sc_DH/Rdtase_CS"/>
</dbReference>
<evidence type="ECO:0000256" key="1">
    <source>
        <dbReference type="ARBA" id="ARBA00006484"/>
    </source>
</evidence>
<evidence type="ECO:0000313" key="3">
    <source>
        <dbReference type="EMBL" id="MBP2417564.1"/>
    </source>
</evidence>
<dbReference type="PANTHER" id="PTHR24321:SF8">
    <property type="entry name" value="ESTRADIOL 17-BETA-DEHYDROGENASE 8-RELATED"/>
    <property type="match status" value="1"/>
</dbReference>
<keyword evidence="2" id="KW-0560">Oxidoreductase</keyword>
<dbReference type="InterPro" id="IPR002347">
    <property type="entry name" value="SDR_fam"/>
</dbReference>
<organism evidence="3 4">
    <name type="scientific">Microlunatus capsulatus</name>
    <dbReference type="NCBI Taxonomy" id="99117"/>
    <lineage>
        <taxon>Bacteria</taxon>
        <taxon>Bacillati</taxon>
        <taxon>Actinomycetota</taxon>
        <taxon>Actinomycetes</taxon>
        <taxon>Propionibacteriales</taxon>
        <taxon>Propionibacteriaceae</taxon>
        <taxon>Microlunatus</taxon>
    </lineage>
</organism>
<comment type="caution">
    <text evidence="3">The sequence shown here is derived from an EMBL/GenBank/DDBJ whole genome shotgun (WGS) entry which is preliminary data.</text>
</comment>
<reference evidence="3 4" key="1">
    <citation type="submission" date="2021-03" db="EMBL/GenBank/DDBJ databases">
        <title>Sequencing the genomes of 1000 actinobacteria strains.</title>
        <authorList>
            <person name="Klenk H.-P."/>
        </authorList>
    </citation>
    <scope>NUCLEOTIDE SEQUENCE [LARGE SCALE GENOMIC DNA]</scope>
    <source>
        <strain evidence="3 4">DSM 12936</strain>
    </source>
</reference>
<protein>
    <submittedName>
        <fullName evidence="3">NAD(P)-dependent dehydrogenase (Short-subunit alcohol dehydrogenase family)</fullName>
    </submittedName>
</protein>
<proteinExistence type="inferred from homology"/>
<dbReference type="CDD" id="cd05233">
    <property type="entry name" value="SDR_c"/>
    <property type="match status" value="1"/>
</dbReference>
<dbReference type="Proteomes" id="UP000758168">
    <property type="component" value="Unassembled WGS sequence"/>
</dbReference>